<dbReference type="GO" id="GO:0005524">
    <property type="term" value="F:ATP binding"/>
    <property type="evidence" value="ECO:0007669"/>
    <property type="project" value="InterPro"/>
</dbReference>
<dbReference type="InterPro" id="IPR038718">
    <property type="entry name" value="SNF2-like_sf"/>
</dbReference>
<dbReference type="Pfam" id="PF04434">
    <property type="entry name" value="SWIM"/>
    <property type="match status" value="1"/>
</dbReference>
<dbReference type="Pfam" id="PF00176">
    <property type="entry name" value="SNF2-rel_dom"/>
    <property type="match status" value="1"/>
</dbReference>
<evidence type="ECO:0000259" key="4">
    <source>
        <dbReference type="PROSITE" id="PS51192"/>
    </source>
</evidence>
<dbReference type="PANTHER" id="PTHR10799">
    <property type="entry name" value="SNF2/RAD54 HELICASE FAMILY"/>
    <property type="match status" value="1"/>
</dbReference>
<reference evidence="6 7" key="1">
    <citation type="submission" date="2020-02" db="EMBL/GenBank/DDBJ databases">
        <authorList>
            <person name="Li X.-J."/>
            <person name="Feng X.-M."/>
        </authorList>
    </citation>
    <scope>NUCLEOTIDE SEQUENCE [LARGE SCALE GENOMIC DNA]</scope>
    <source>
        <strain evidence="6 7">CGMCC 4.7225</strain>
    </source>
</reference>
<keyword evidence="6" id="KW-0347">Helicase</keyword>
<keyword evidence="1" id="KW-0378">Hydrolase</keyword>
<protein>
    <submittedName>
        <fullName evidence="6">DEAD/DEAH box helicase</fullName>
    </submittedName>
</protein>
<dbReference type="PROSITE" id="PS51192">
    <property type="entry name" value="HELICASE_ATP_BIND_1"/>
    <property type="match status" value="1"/>
</dbReference>
<dbReference type="SMART" id="SM00487">
    <property type="entry name" value="DEXDc"/>
    <property type="match status" value="1"/>
</dbReference>
<keyword evidence="2" id="KW-0479">Metal-binding</keyword>
<dbReference type="Gene3D" id="3.40.50.10810">
    <property type="entry name" value="Tandem AAA-ATPase domain"/>
    <property type="match status" value="1"/>
</dbReference>
<keyword evidence="6" id="KW-0547">Nucleotide-binding</keyword>
<feature type="domain" description="Helicase ATP-binding" evidence="4">
    <location>
        <begin position="662"/>
        <end position="840"/>
    </location>
</feature>
<evidence type="ECO:0000313" key="7">
    <source>
        <dbReference type="Proteomes" id="UP000469185"/>
    </source>
</evidence>
<feature type="domain" description="SWIM-type" evidence="3">
    <location>
        <begin position="59"/>
        <end position="93"/>
    </location>
</feature>
<evidence type="ECO:0000256" key="1">
    <source>
        <dbReference type="ARBA" id="ARBA00022801"/>
    </source>
</evidence>
<accession>A0A6N9YPT3</accession>
<keyword evidence="2" id="KW-0863">Zinc-finger</keyword>
<dbReference type="CDD" id="cd18012">
    <property type="entry name" value="DEXQc_arch_SWI2_SNF2"/>
    <property type="match status" value="1"/>
</dbReference>
<evidence type="ECO:0000313" key="6">
    <source>
        <dbReference type="EMBL" id="NED97013.1"/>
    </source>
</evidence>
<keyword evidence="2" id="KW-0862">Zinc</keyword>
<dbReference type="InterPro" id="IPR001650">
    <property type="entry name" value="Helicase_C-like"/>
</dbReference>
<evidence type="ECO:0000259" key="3">
    <source>
        <dbReference type="PROSITE" id="PS50966"/>
    </source>
</evidence>
<dbReference type="CDD" id="cd18793">
    <property type="entry name" value="SF2_C_SNF"/>
    <property type="match status" value="1"/>
</dbReference>
<dbReference type="InterPro" id="IPR027417">
    <property type="entry name" value="P-loop_NTPase"/>
</dbReference>
<dbReference type="PROSITE" id="PS51194">
    <property type="entry name" value="HELICASE_CTER"/>
    <property type="match status" value="1"/>
</dbReference>
<dbReference type="GO" id="GO:0016787">
    <property type="term" value="F:hydrolase activity"/>
    <property type="evidence" value="ECO:0007669"/>
    <property type="project" value="UniProtKB-KW"/>
</dbReference>
<feature type="domain" description="Helicase C-terminal" evidence="5">
    <location>
        <begin position="965"/>
        <end position="1111"/>
    </location>
</feature>
<keyword evidence="6" id="KW-0067">ATP-binding</keyword>
<dbReference type="InterPro" id="IPR014001">
    <property type="entry name" value="Helicase_ATP-bd"/>
</dbReference>
<dbReference type="GO" id="GO:0004386">
    <property type="term" value="F:helicase activity"/>
    <property type="evidence" value="ECO:0007669"/>
    <property type="project" value="UniProtKB-KW"/>
</dbReference>
<dbReference type="EMBL" id="JAAGOB010000009">
    <property type="protein sequence ID" value="NED97013.1"/>
    <property type="molecule type" value="Genomic_DNA"/>
</dbReference>
<dbReference type="Gene3D" id="3.40.50.300">
    <property type="entry name" value="P-loop containing nucleotide triphosphate hydrolases"/>
    <property type="match status" value="1"/>
</dbReference>
<dbReference type="SUPFAM" id="SSF52540">
    <property type="entry name" value="P-loop containing nucleoside triphosphate hydrolases"/>
    <property type="match status" value="2"/>
</dbReference>
<dbReference type="AlphaFoldDB" id="A0A6N9YPT3"/>
<dbReference type="InterPro" id="IPR049730">
    <property type="entry name" value="SNF2/RAD54-like_C"/>
</dbReference>
<sequence>MNDDSTGLADVVDPASYVRGMIYAQQGAVADFEWDHDGNALLGHVRGSASTSYVTRAYFESTEPSPRAFEQGRCSCPVGFNCKHVVALVLTAQHVHMSVPAASDVAPAWERTLDSVLGGPDTGKRNRADIPIAIEITMIMDRPPAWRSTGAASESSPQVLARLVRPGKSRKGWVAGQLSWGTLDQLRRDGEHPAAQVDWLREFYGLYKAGRLASGYSTYASYYARDEKHIDVARFESRQLWPLLEEGAAAGVRLLYGKRGADDVPRDGIAQLVLDVTADSSIGHVGVTPILQIDRPADGPSDPIPVRFMGSDAHGVVYVDRSEFEAGTSPGTWHFGLARMARPIPPEFQRLALEQAPLQVPASDANRFREEYAPRLQRLAPIQSSDSSFSPPAITGPSLVAHATYGDAHALNLTWEWLYSVVDAEKRISLSDPATDQVFRDQEAERAVLAGLDAGLDAGLEKLGLMSGRSVLPQARLDGLDTMRFSTEVLPLLRDAADVVVEVSGEPADYREAGDSLVVGVSTRATPGETDWFDLRVTISVEGRDVPFVDVFTALARNQAHLLLPDGAFFSLEKPALGTLRKLIDEARTLGERPDGETRISRFQAGLWEELAALGVVDYQAEAWRRQVGGLLSVDSADQTEPPRGLDATLRPYQLEGYRWLRFLWEHQLGGILADDMGLGKTLQALALICHVKEAAAGLATQPSESGSRTEPAAAPFLVVAPTSVVSNWVAEAARFTPGLTVVAITDTLRRRRQSIEDVVAGADVVVTTYTLLRLDTDAYTRATWSGMVLDEAQHVKNHQSKTYLSARQVQAPFKVAITGTPIENNLMELWSQLSITAPGLFPHPARFNEYYARPIEKQENTELLAQLRRRIRPLVKRRTKEQVATDLPAKQEQVLEVHLQTKHRSIYQKYLQRERQKVLGLLEDVNKNRFTILRSLTLLRQLSLHAGLVDDEHRQVPSAKIEVLVEQLADVVDGGHRALVFSQFTSFLGMVKERLGAAGVEYCYLDGSTRRRDEVIARFKDGAAPVFLISLKAGGFGLNLTEADYCFLLDPWWNPATEAQAVDRTHRIGQTRNVMVYRLIAADTIEEKVMALKARKAELSASVMDDGNLFGTGLDVDDVRRLLE</sequence>
<proteinExistence type="predicted"/>
<dbReference type="InterPro" id="IPR007527">
    <property type="entry name" value="Znf_SWIM"/>
</dbReference>
<comment type="caution">
    <text evidence="6">The sequence shown here is derived from an EMBL/GenBank/DDBJ whole genome shotgun (WGS) entry which is preliminary data.</text>
</comment>
<dbReference type="Pfam" id="PF00271">
    <property type="entry name" value="Helicase_C"/>
    <property type="match status" value="1"/>
</dbReference>
<organism evidence="6 7">
    <name type="scientific">Phytoactinopolyspora alkaliphila</name>
    <dbReference type="NCBI Taxonomy" id="1783498"/>
    <lineage>
        <taxon>Bacteria</taxon>
        <taxon>Bacillati</taxon>
        <taxon>Actinomycetota</taxon>
        <taxon>Actinomycetes</taxon>
        <taxon>Jiangellales</taxon>
        <taxon>Jiangellaceae</taxon>
        <taxon>Phytoactinopolyspora</taxon>
    </lineage>
</organism>
<dbReference type="InterPro" id="IPR000330">
    <property type="entry name" value="SNF2_N"/>
</dbReference>
<dbReference type="GO" id="GO:0008270">
    <property type="term" value="F:zinc ion binding"/>
    <property type="evidence" value="ECO:0007669"/>
    <property type="project" value="UniProtKB-KW"/>
</dbReference>
<evidence type="ECO:0000259" key="5">
    <source>
        <dbReference type="PROSITE" id="PS51194"/>
    </source>
</evidence>
<dbReference type="SMART" id="SM00490">
    <property type="entry name" value="HELICc"/>
    <property type="match status" value="1"/>
</dbReference>
<gene>
    <name evidence="6" type="ORF">G1H11_17030</name>
</gene>
<evidence type="ECO:0000256" key="2">
    <source>
        <dbReference type="PROSITE-ProRule" id="PRU00325"/>
    </source>
</evidence>
<dbReference type="Proteomes" id="UP000469185">
    <property type="component" value="Unassembled WGS sequence"/>
</dbReference>
<keyword evidence="7" id="KW-1185">Reference proteome</keyword>
<dbReference type="PROSITE" id="PS50966">
    <property type="entry name" value="ZF_SWIM"/>
    <property type="match status" value="1"/>
</dbReference>
<name>A0A6N9YPT3_9ACTN</name>